<dbReference type="Proteomes" id="UP000297646">
    <property type="component" value="Unassembled WGS sequence"/>
</dbReference>
<dbReference type="InterPro" id="IPR025246">
    <property type="entry name" value="IS30-like_HTH"/>
</dbReference>
<evidence type="ECO:0000259" key="1">
    <source>
        <dbReference type="Pfam" id="PF13936"/>
    </source>
</evidence>
<evidence type="ECO:0000313" key="2">
    <source>
        <dbReference type="EMBL" id="TGE71007.1"/>
    </source>
</evidence>
<protein>
    <submittedName>
        <fullName evidence="2">IS30 family transposase</fullName>
    </submittedName>
</protein>
<dbReference type="Pfam" id="PF13936">
    <property type="entry name" value="HTH_38"/>
    <property type="match status" value="1"/>
</dbReference>
<dbReference type="OrthoDB" id="2266792at2"/>
<organism evidence="2 3">
    <name type="scientific">Weissella confusa</name>
    <name type="common">Lactobacillus confusus</name>
    <dbReference type="NCBI Taxonomy" id="1583"/>
    <lineage>
        <taxon>Bacteria</taxon>
        <taxon>Bacillati</taxon>
        <taxon>Bacillota</taxon>
        <taxon>Bacilli</taxon>
        <taxon>Lactobacillales</taxon>
        <taxon>Lactobacillaceae</taxon>
        <taxon>Weissella</taxon>
    </lineage>
</organism>
<dbReference type="Gene3D" id="1.10.10.60">
    <property type="entry name" value="Homeodomain-like"/>
    <property type="match status" value="1"/>
</dbReference>
<dbReference type="RefSeq" id="WP_135520668.1">
    <property type="nucleotide sequence ID" value="NZ_PVSN01000071.1"/>
</dbReference>
<name>A0A4Z0RTB7_WEICO</name>
<evidence type="ECO:0000313" key="3">
    <source>
        <dbReference type="Proteomes" id="UP000297646"/>
    </source>
</evidence>
<comment type="caution">
    <text evidence="2">The sequence shown here is derived from an EMBL/GenBank/DDBJ whole genome shotgun (WGS) entry which is preliminary data.</text>
</comment>
<dbReference type="EMBL" id="PVSN01000071">
    <property type="protein sequence ID" value="TGE71007.1"/>
    <property type="molecule type" value="Genomic_DNA"/>
</dbReference>
<feature type="non-terminal residue" evidence="2">
    <location>
        <position position="48"/>
    </location>
</feature>
<accession>A0A4Z0RTB7</accession>
<reference evidence="2 3" key="1">
    <citation type="submission" date="2018-03" db="EMBL/GenBank/DDBJ databases">
        <title>Genome sequencing of Weissella confusa isolates.</title>
        <authorList>
            <person name="Kajala I."/>
            <person name="Baruah R."/>
            <person name="Bergsveinson J."/>
            <person name="Juvonen R."/>
            <person name="Ziola B."/>
        </authorList>
    </citation>
    <scope>NUCLEOTIDE SEQUENCE [LARGE SCALE GENOMIC DNA]</scope>
    <source>
        <strain evidence="2 3">VTT E-062653</strain>
    </source>
</reference>
<sequence>MSHYHQLTAFDRGRIEVLLREGLSMRIIAKEIGRSASTISHEIARCVG</sequence>
<gene>
    <name evidence="2" type="ORF">C6P11_09665</name>
</gene>
<dbReference type="AlphaFoldDB" id="A0A4Z0RTB7"/>
<feature type="domain" description="Transposase IS30-like HTH" evidence="1">
    <location>
        <begin position="3"/>
        <end position="45"/>
    </location>
</feature>
<proteinExistence type="predicted"/>